<dbReference type="SMART" id="SM00177">
    <property type="entry name" value="ARF"/>
    <property type="match status" value="1"/>
</dbReference>
<dbReference type="PROSITE" id="PS51417">
    <property type="entry name" value="ARF"/>
    <property type="match status" value="1"/>
</dbReference>
<sequence length="111" mass="13093">MEFRILMIGLDGAGKTTVLYRLKLEEIISTIPTIGFNVETVEYKNISFNIWDVGGQKQIRSLWRHYLQNCNGLIFVIDSHDRERIDEAREELQHILLEDELKGFLYDNHRV</sequence>
<protein>
    <recommendedName>
        <fullName evidence="10">ADP-ribosylation factor</fullName>
    </recommendedName>
</protein>
<dbReference type="EMBL" id="CAJOBB010011238">
    <property type="protein sequence ID" value="CAF4257861.1"/>
    <property type="molecule type" value="Genomic_DNA"/>
</dbReference>
<dbReference type="CDD" id="cd00878">
    <property type="entry name" value="Arf_Arl"/>
    <property type="match status" value="1"/>
</dbReference>
<name>A0A815BEL7_9BILA</name>
<dbReference type="InterPro" id="IPR006689">
    <property type="entry name" value="Small_GTPase_ARF/SAR"/>
</dbReference>
<organism evidence="7 9">
    <name type="scientific">Adineta steineri</name>
    <dbReference type="NCBI Taxonomy" id="433720"/>
    <lineage>
        <taxon>Eukaryota</taxon>
        <taxon>Metazoa</taxon>
        <taxon>Spiralia</taxon>
        <taxon>Gnathifera</taxon>
        <taxon>Rotifera</taxon>
        <taxon>Eurotatoria</taxon>
        <taxon>Bdelloidea</taxon>
        <taxon>Adinetida</taxon>
        <taxon>Adinetidae</taxon>
        <taxon>Adineta</taxon>
    </lineage>
</organism>
<dbReference type="FunFam" id="3.40.50.300:FF:000412">
    <property type="entry name" value="ADP-ribosylation factor 1"/>
    <property type="match status" value="1"/>
</dbReference>
<evidence type="ECO:0000313" key="9">
    <source>
        <dbReference type="Proteomes" id="UP000663860"/>
    </source>
</evidence>
<dbReference type="GO" id="GO:0030010">
    <property type="term" value="P:establishment of cell polarity"/>
    <property type="evidence" value="ECO:0007669"/>
    <property type="project" value="UniProtKB-ARBA"/>
</dbReference>
<evidence type="ECO:0000256" key="4">
    <source>
        <dbReference type="PIRSR" id="PIRSR606689-1"/>
    </source>
</evidence>
<keyword evidence="2 4" id="KW-0547">Nucleotide-binding</keyword>
<dbReference type="SUPFAM" id="SSF52540">
    <property type="entry name" value="P-loop containing nucleoside triphosphate hydrolases"/>
    <property type="match status" value="1"/>
</dbReference>
<reference evidence="7" key="1">
    <citation type="submission" date="2021-02" db="EMBL/GenBank/DDBJ databases">
        <authorList>
            <person name="Nowell W R."/>
        </authorList>
    </citation>
    <scope>NUCLEOTIDE SEQUENCE</scope>
</reference>
<dbReference type="GO" id="GO:0046872">
    <property type="term" value="F:metal ion binding"/>
    <property type="evidence" value="ECO:0007669"/>
    <property type="project" value="UniProtKB-KW"/>
</dbReference>
<dbReference type="Pfam" id="PF00025">
    <property type="entry name" value="Arf"/>
    <property type="match status" value="1"/>
</dbReference>
<proteinExistence type="inferred from homology"/>
<dbReference type="Proteomes" id="UP000663860">
    <property type="component" value="Unassembled WGS sequence"/>
</dbReference>
<gene>
    <name evidence="7" type="ORF">IZO911_LOCUS32394</name>
    <name evidence="8" type="ORF">KXQ929_LOCUS43175</name>
</gene>
<dbReference type="PANTHER" id="PTHR11711">
    <property type="entry name" value="ADP RIBOSYLATION FACTOR-RELATED"/>
    <property type="match status" value="1"/>
</dbReference>
<evidence type="ECO:0000313" key="8">
    <source>
        <dbReference type="EMBL" id="CAF4257861.1"/>
    </source>
</evidence>
<evidence type="ECO:0008006" key="10">
    <source>
        <dbReference type="Google" id="ProtNLM"/>
    </source>
</evidence>
<evidence type="ECO:0000256" key="3">
    <source>
        <dbReference type="ARBA" id="ARBA00023134"/>
    </source>
</evidence>
<dbReference type="GO" id="GO:0003924">
    <property type="term" value="F:GTPase activity"/>
    <property type="evidence" value="ECO:0007669"/>
    <property type="project" value="InterPro"/>
</dbReference>
<dbReference type="InterPro" id="IPR005225">
    <property type="entry name" value="Small_GTP-bd"/>
</dbReference>
<evidence type="ECO:0000256" key="6">
    <source>
        <dbReference type="RuleBase" id="RU003925"/>
    </source>
</evidence>
<dbReference type="InterPro" id="IPR027417">
    <property type="entry name" value="P-loop_NTPase"/>
</dbReference>
<comment type="similarity">
    <text evidence="1 6">Belongs to the small GTPase superfamily. Arf family.</text>
</comment>
<keyword evidence="3 4" id="KW-0342">GTP-binding</keyword>
<evidence type="ECO:0000313" key="7">
    <source>
        <dbReference type="EMBL" id="CAF1270365.1"/>
    </source>
</evidence>
<comment type="caution">
    <text evidence="7">The sequence shown here is derived from an EMBL/GenBank/DDBJ whole genome shotgun (WGS) entry which is preliminary data.</text>
</comment>
<feature type="binding site" evidence="4">
    <location>
        <position position="55"/>
    </location>
    <ligand>
        <name>GTP</name>
        <dbReference type="ChEBI" id="CHEBI:37565"/>
    </ligand>
</feature>
<feature type="binding site" evidence="4">
    <location>
        <begin position="9"/>
        <end position="16"/>
    </location>
    <ligand>
        <name>GTP</name>
        <dbReference type="ChEBI" id="CHEBI:37565"/>
    </ligand>
</feature>
<feature type="binding site" evidence="5">
    <location>
        <position position="33"/>
    </location>
    <ligand>
        <name>Mg(2+)</name>
        <dbReference type="ChEBI" id="CHEBI:18420"/>
    </ligand>
</feature>
<dbReference type="EMBL" id="CAJNOE010000559">
    <property type="protein sequence ID" value="CAF1270365.1"/>
    <property type="molecule type" value="Genomic_DNA"/>
</dbReference>
<dbReference type="Proteomes" id="UP000663868">
    <property type="component" value="Unassembled WGS sequence"/>
</dbReference>
<dbReference type="GO" id="GO:0005525">
    <property type="term" value="F:GTP binding"/>
    <property type="evidence" value="ECO:0007669"/>
    <property type="project" value="UniProtKB-KW"/>
</dbReference>
<keyword evidence="5" id="KW-0460">Magnesium</keyword>
<evidence type="ECO:0000256" key="5">
    <source>
        <dbReference type="PIRSR" id="PIRSR606689-2"/>
    </source>
</evidence>
<keyword evidence="5" id="KW-0479">Metal-binding</keyword>
<accession>A0A815BEL7</accession>
<dbReference type="Gene3D" id="3.40.50.300">
    <property type="entry name" value="P-loop containing nucleotide triphosphate hydrolases"/>
    <property type="match status" value="1"/>
</dbReference>
<dbReference type="AlphaFoldDB" id="A0A815BEL7"/>
<evidence type="ECO:0000256" key="1">
    <source>
        <dbReference type="ARBA" id="ARBA00010290"/>
    </source>
</evidence>
<feature type="binding site" evidence="5">
    <location>
        <position position="16"/>
    </location>
    <ligand>
        <name>Mg(2+)</name>
        <dbReference type="ChEBI" id="CHEBI:18420"/>
    </ligand>
</feature>
<evidence type="ECO:0000256" key="2">
    <source>
        <dbReference type="ARBA" id="ARBA00022741"/>
    </source>
</evidence>
<dbReference type="InterPro" id="IPR024156">
    <property type="entry name" value="Small_GTPase_ARF"/>
</dbReference>
<dbReference type="PRINTS" id="PR00328">
    <property type="entry name" value="SAR1GTPBP"/>
</dbReference>
<dbReference type="NCBIfam" id="TIGR00231">
    <property type="entry name" value="small_GTP"/>
    <property type="match status" value="1"/>
</dbReference>